<reference evidence="2 3" key="1">
    <citation type="submission" date="2020-03" db="EMBL/GenBank/DDBJ databases">
        <title>Genomic Encyclopedia of Type Strains, Phase IV (KMG-IV): sequencing the most valuable type-strain genomes for metagenomic binning, comparative biology and taxonomic classification.</title>
        <authorList>
            <person name="Goeker M."/>
        </authorList>
    </citation>
    <scope>NUCLEOTIDE SEQUENCE [LARGE SCALE GENOMIC DNA]</scope>
    <source>
        <strain evidence="2 3">DSM 5718</strain>
    </source>
</reference>
<name>A0A846MLY3_9BACT</name>
<dbReference type="GO" id="GO:0006935">
    <property type="term" value="P:chemotaxis"/>
    <property type="evidence" value="ECO:0007669"/>
    <property type="project" value="InterPro"/>
</dbReference>
<evidence type="ECO:0000313" key="3">
    <source>
        <dbReference type="Proteomes" id="UP000537126"/>
    </source>
</evidence>
<dbReference type="Gene3D" id="2.30.30.40">
    <property type="entry name" value="SH3 Domains"/>
    <property type="match status" value="1"/>
</dbReference>
<dbReference type="SUPFAM" id="SSF50341">
    <property type="entry name" value="CheW-like"/>
    <property type="match status" value="1"/>
</dbReference>
<sequence length="172" mass="19751">MDSKQPFQTEANMPEETHLRVQLICLQVGKEYYALPIEQVKEIVTLHHITPVPLTRQFVLGVTNIRGNIIPIIQAERLFETLATEQNDDSPHKPFVIVIDGKNYLLGVLVHRLPETLNVKEKDIDRSPHIIQSEVGDQSYIKGIIRLPNRMVVLLDFHQLVESELMNQMVID</sequence>
<dbReference type="RefSeq" id="WP_166917855.1">
    <property type="nucleotide sequence ID" value="NZ_JAASRN010000001.1"/>
</dbReference>
<dbReference type="InterPro" id="IPR036061">
    <property type="entry name" value="CheW-like_dom_sf"/>
</dbReference>
<evidence type="ECO:0000259" key="1">
    <source>
        <dbReference type="PROSITE" id="PS50851"/>
    </source>
</evidence>
<dbReference type="Proteomes" id="UP000537126">
    <property type="component" value="Unassembled WGS sequence"/>
</dbReference>
<dbReference type="PANTHER" id="PTHR22617:SF23">
    <property type="entry name" value="CHEMOTAXIS PROTEIN CHEW"/>
    <property type="match status" value="1"/>
</dbReference>
<proteinExistence type="predicted"/>
<dbReference type="EMBL" id="JAASRN010000001">
    <property type="protein sequence ID" value="NIK72528.1"/>
    <property type="molecule type" value="Genomic_DNA"/>
</dbReference>
<dbReference type="GO" id="GO:0007165">
    <property type="term" value="P:signal transduction"/>
    <property type="evidence" value="ECO:0007669"/>
    <property type="project" value="InterPro"/>
</dbReference>
<dbReference type="PANTHER" id="PTHR22617">
    <property type="entry name" value="CHEMOTAXIS SENSOR HISTIDINE KINASE-RELATED"/>
    <property type="match status" value="1"/>
</dbReference>
<dbReference type="InterPro" id="IPR039315">
    <property type="entry name" value="CheW"/>
</dbReference>
<feature type="domain" description="CheW-like" evidence="1">
    <location>
        <begin position="20"/>
        <end position="166"/>
    </location>
</feature>
<dbReference type="SMART" id="SM00260">
    <property type="entry name" value="CheW"/>
    <property type="match status" value="1"/>
</dbReference>
<comment type="caution">
    <text evidence="2">The sequence shown here is derived from an EMBL/GenBank/DDBJ whole genome shotgun (WGS) entry which is preliminary data.</text>
</comment>
<protein>
    <submittedName>
        <fullName evidence="2">Purine-binding chemotaxis protein CheW</fullName>
    </submittedName>
</protein>
<keyword evidence="3" id="KW-1185">Reference proteome</keyword>
<accession>A0A846MLY3</accession>
<dbReference type="AlphaFoldDB" id="A0A846MLY3"/>
<dbReference type="Pfam" id="PF01584">
    <property type="entry name" value="CheW"/>
    <property type="match status" value="1"/>
</dbReference>
<dbReference type="PROSITE" id="PS50851">
    <property type="entry name" value="CHEW"/>
    <property type="match status" value="1"/>
</dbReference>
<organism evidence="2 3">
    <name type="scientific">Thermonema lapsum</name>
    <dbReference type="NCBI Taxonomy" id="28195"/>
    <lineage>
        <taxon>Bacteria</taxon>
        <taxon>Pseudomonadati</taxon>
        <taxon>Bacteroidota</taxon>
        <taxon>Cytophagia</taxon>
        <taxon>Cytophagales</taxon>
        <taxon>Thermonemataceae</taxon>
        <taxon>Thermonema</taxon>
    </lineage>
</organism>
<dbReference type="Gene3D" id="2.40.50.180">
    <property type="entry name" value="CheA-289, Domain 4"/>
    <property type="match status" value="1"/>
</dbReference>
<dbReference type="GO" id="GO:0005829">
    <property type="term" value="C:cytosol"/>
    <property type="evidence" value="ECO:0007669"/>
    <property type="project" value="TreeGrafter"/>
</dbReference>
<evidence type="ECO:0000313" key="2">
    <source>
        <dbReference type="EMBL" id="NIK72528.1"/>
    </source>
</evidence>
<gene>
    <name evidence="2" type="ORF">FHS56_000014</name>
</gene>
<dbReference type="InterPro" id="IPR002545">
    <property type="entry name" value="CheW-lke_dom"/>
</dbReference>